<comment type="caution">
    <text evidence="6">Lacks conserved residue(s) required for the propagation of feature annotation.</text>
</comment>
<proteinExistence type="predicted"/>
<feature type="domain" description="Response regulatory" evidence="8">
    <location>
        <begin position="1"/>
        <end position="106"/>
    </location>
</feature>
<keyword evidence="2" id="KW-0902">Two-component regulatory system</keyword>
<evidence type="ECO:0000256" key="3">
    <source>
        <dbReference type="ARBA" id="ARBA00023015"/>
    </source>
</evidence>
<evidence type="ECO:0000256" key="4">
    <source>
        <dbReference type="ARBA" id="ARBA00023125"/>
    </source>
</evidence>
<feature type="non-terminal residue" evidence="10">
    <location>
        <position position="212"/>
    </location>
</feature>
<organism evidence="10 11">
    <name type="scientific">Plastoroseomonas hellenica</name>
    <dbReference type="NCBI Taxonomy" id="2687306"/>
    <lineage>
        <taxon>Bacteria</taxon>
        <taxon>Pseudomonadati</taxon>
        <taxon>Pseudomonadota</taxon>
        <taxon>Alphaproteobacteria</taxon>
        <taxon>Acetobacterales</taxon>
        <taxon>Acetobacteraceae</taxon>
        <taxon>Plastoroseomonas</taxon>
    </lineage>
</organism>
<dbReference type="InterPro" id="IPR039420">
    <property type="entry name" value="WalR-like"/>
</dbReference>
<evidence type="ECO:0000256" key="5">
    <source>
        <dbReference type="ARBA" id="ARBA00023163"/>
    </source>
</evidence>
<evidence type="ECO:0000259" key="9">
    <source>
        <dbReference type="PROSITE" id="PS51755"/>
    </source>
</evidence>
<sequence length="212" mass="23121">MNVIGKVRALQLATITVDTAKSGEDAVDMTRHFDYDVMILGVSLADMTGVEALRRLRARNISVPAIATTKSGDLAAVVQALDIGADDCITPTTDRTEFLARVRSVIRRSKGFARSVLTAANLSLDIQSKDVEIAGRAVNLTGKEQSIMELLIMRKGVVQSKESILTHLYNGIDEPEMKIIDVFICKLRRKLAEAGFSGAIATVWGRGYVLRE</sequence>
<dbReference type="InterPro" id="IPR011006">
    <property type="entry name" value="CheY-like_superfamily"/>
</dbReference>
<evidence type="ECO:0000259" key="8">
    <source>
        <dbReference type="PROSITE" id="PS50110"/>
    </source>
</evidence>
<dbReference type="Pfam" id="PF00072">
    <property type="entry name" value="Response_reg"/>
    <property type="match status" value="1"/>
</dbReference>
<dbReference type="InterPro" id="IPR036388">
    <property type="entry name" value="WH-like_DNA-bd_sf"/>
</dbReference>
<evidence type="ECO:0000256" key="7">
    <source>
        <dbReference type="PROSITE-ProRule" id="PRU01091"/>
    </source>
</evidence>
<feature type="domain" description="OmpR/PhoB-type" evidence="9">
    <location>
        <begin position="114"/>
        <end position="212"/>
    </location>
</feature>
<name>A0ABS5FAM2_9PROT</name>
<dbReference type="SUPFAM" id="SSF52172">
    <property type="entry name" value="CheY-like"/>
    <property type="match status" value="1"/>
</dbReference>
<dbReference type="PROSITE" id="PS50110">
    <property type="entry name" value="RESPONSE_REGULATORY"/>
    <property type="match status" value="1"/>
</dbReference>
<dbReference type="PROSITE" id="PS51755">
    <property type="entry name" value="OMPR_PHOB"/>
    <property type="match status" value="1"/>
</dbReference>
<dbReference type="SMART" id="SM00862">
    <property type="entry name" value="Trans_reg_C"/>
    <property type="match status" value="1"/>
</dbReference>
<comment type="caution">
    <text evidence="10">The sequence shown here is derived from an EMBL/GenBank/DDBJ whole genome shotgun (WGS) entry which is preliminary data.</text>
</comment>
<dbReference type="InterPro" id="IPR001789">
    <property type="entry name" value="Sig_transdc_resp-reg_receiver"/>
</dbReference>
<dbReference type="EMBL" id="JAAGBB010000154">
    <property type="protein sequence ID" value="MBR0669533.1"/>
    <property type="molecule type" value="Genomic_DNA"/>
</dbReference>
<protein>
    <submittedName>
        <fullName evidence="10">Response regulator transcription factor</fullName>
    </submittedName>
</protein>
<keyword evidence="4 7" id="KW-0238">DNA-binding</keyword>
<dbReference type="SMART" id="SM00448">
    <property type="entry name" value="REC"/>
    <property type="match status" value="1"/>
</dbReference>
<evidence type="ECO:0000256" key="2">
    <source>
        <dbReference type="ARBA" id="ARBA00023012"/>
    </source>
</evidence>
<dbReference type="InterPro" id="IPR001867">
    <property type="entry name" value="OmpR/PhoB-type_DNA-bd"/>
</dbReference>
<accession>A0ABS5FAM2</accession>
<gene>
    <name evidence="10" type="ORF">GXW71_34660</name>
</gene>
<dbReference type="Proteomes" id="UP001196870">
    <property type="component" value="Unassembled WGS sequence"/>
</dbReference>
<dbReference type="PANTHER" id="PTHR48111">
    <property type="entry name" value="REGULATOR OF RPOS"/>
    <property type="match status" value="1"/>
</dbReference>
<dbReference type="Gene3D" id="1.10.10.10">
    <property type="entry name" value="Winged helix-like DNA-binding domain superfamily/Winged helix DNA-binding domain"/>
    <property type="match status" value="1"/>
</dbReference>
<dbReference type="Gene3D" id="3.40.50.2300">
    <property type="match status" value="1"/>
</dbReference>
<keyword evidence="1" id="KW-0597">Phosphoprotein</keyword>
<reference evidence="11" key="1">
    <citation type="journal article" date="2021" name="Syst. Appl. Microbiol.">
        <title>Roseomonas hellenica sp. nov., isolated from roots of wild-growing Alkanna tinctoria.</title>
        <authorList>
            <person name="Rat A."/>
            <person name="Naranjo H.D."/>
            <person name="Lebbe L."/>
            <person name="Cnockaert M."/>
            <person name="Krigas N."/>
            <person name="Grigoriadou K."/>
            <person name="Maloupa E."/>
            <person name="Willems A."/>
        </authorList>
    </citation>
    <scope>NUCLEOTIDE SEQUENCE [LARGE SCALE GENOMIC DNA]</scope>
    <source>
        <strain evidence="11">LMG 31523</strain>
    </source>
</reference>
<evidence type="ECO:0000313" key="11">
    <source>
        <dbReference type="Proteomes" id="UP001196870"/>
    </source>
</evidence>
<dbReference type="Pfam" id="PF00486">
    <property type="entry name" value="Trans_reg_C"/>
    <property type="match status" value="1"/>
</dbReference>
<feature type="DNA-binding region" description="OmpR/PhoB-type" evidence="7">
    <location>
        <begin position="114"/>
        <end position="212"/>
    </location>
</feature>
<keyword evidence="3" id="KW-0805">Transcription regulation</keyword>
<evidence type="ECO:0000313" key="10">
    <source>
        <dbReference type="EMBL" id="MBR0669533.1"/>
    </source>
</evidence>
<evidence type="ECO:0000256" key="6">
    <source>
        <dbReference type="PROSITE-ProRule" id="PRU00169"/>
    </source>
</evidence>
<dbReference type="PANTHER" id="PTHR48111:SF22">
    <property type="entry name" value="REGULATOR OF RPOS"/>
    <property type="match status" value="1"/>
</dbReference>
<keyword evidence="5" id="KW-0804">Transcription</keyword>
<keyword evidence="11" id="KW-1185">Reference proteome</keyword>
<dbReference type="CDD" id="cd00383">
    <property type="entry name" value="trans_reg_C"/>
    <property type="match status" value="1"/>
</dbReference>
<evidence type="ECO:0000256" key="1">
    <source>
        <dbReference type="ARBA" id="ARBA00022553"/>
    </source>
</evidence>